<feature type="transmembrane region" description="Helical" evidence="7">
    <location>
        <begin position="265"/>
        <end position="289"/>
    </location>
</feature>
<feature type="transmembrane region" description="Helical" evidence="7">
    <location>
        <begin position="205"/>
        <end position="222"/>
    </location>
</feature>
<protein>
    <submittedName>
        <fullName evidence="8">Ribonuclease BN</fullName>
    </submittedName>
</protein>
<reference evidence="8 9" key="1">
    <citation type="submission" date="2017-05" db="EMBL/GenBank/DDBJ databases">
        <title>Isolation of Rhodococcus sp. S2-17 biodegrading of BP-3.</title>
        <authorList>
            <person name="Lee Y."/>
            <person name="Kim K.H."/>
            <person name="Chun B.H."/>
            <person name="Jung H.S."/>
            <person name="Jeon C.O."/>
        </authorList>
    </citation>
    <scope>NUCLEOTIDE SEQUENCE [LARGE SCALE GENOMIC DNA]</scope>
    <source>
        <strain evidence="8 9">S2-17</strain>
    </source>
</reference>
<keyword evidence="2" id="KW-1003">Cell membrane</keyword>
<name>A0A2S2BWV5_9NOCA</name>
<evidence type="ECO:0000256" key="1">
    <source>
        <dbReference type="ARBA" id="ARBA00004651"/>
    </source>
</evidence>
<dbReference type="AlphaFoldDB" id="A0A2S2BWV5"/>
<dbReference type="EMBL" id="CP021354">
    <property type="protein sequence ID" value="AWK73034.1"/>
    <property type="molecule type" value="Genomic_DNA"/>
</dbReference>
<dbReference type="Pfam" id="PF03631">
    <property type="entry name" value="Virul_fac_BrkB"/>
    <property type="match status" value="1"/>
</dbReference>
<feature type="transmembrane region" description="Helical" evidence="7">
    <location>
        <begin position="119"/>
        <end position="139"/>
    </location>
</feature>
<evidence type="ECO:0000256" key="4">
    <source>
        <dbReference type="ARBA" id="ARBA00022989"/>
    </source>
</evidence>
<evidence type="ECO:0000313" key="8">
    <source>
        <dbReference type="EMBL" id="AWK73034.1"/>
    </source>
</evidence>
<dbReference type="KEGG" id="roz:CBI38_17225"/>
<gene>
    <name evidence="8" type="ORF">CBI38_17225</name>
</gene>
<evidence type="ECO:0000256" key="7">
    <source>
        <dbReference type="SAM" id="Phobius"/>
    </source>
</evidence>
<organism evidence="8 9">
    <name type="scientific">Rhodococcus oxybenzonivorans</name>
    <dbReference type="NCBI Taxonomy" id="1990687"/>
    <lineage>
        <taxon>Bacteria</taxon>
        <taxon>Bacillati</taxon>
        <taxon>Actinomycetota</taxon>
        <taxon>Actinomycetes</taxon>
        <taxon>Mycobacteriales</taxon>
        <taxon>Nocardiaceae</taxon>
        <taxon>Rhodococcus</taxon>
    </lineage>
</organism>
<dbReference type="RefSeq" id="WP_109330673.1">
    <property type="nucleotide sequence ID" value="NZ_CP021354.1"/>
</dbReference>
<feature type="region of interest" description="Disordered" evidence="6">
    <location>
        <begin position="338"/>
        <end position="408"/>
    </location>
</feature>
<keyword evidence="5 7" id="KW-0472">Membrane</keyword>
<dbReference type="PANTHER" id="PTHR30213:SF0">
    <property type="entry name" value="UPF0761 MEMBRANE PROTEIN YIHY"/>
    <property type="match status" value="1"/>
</dbReference>
<evidence type="ECO:0000256" key="6">
    <source>
        <dbReference type="SAM" id="MobiDB-lite"/>
    </source>
</evidence>
<dbReference type="PANTHER" id="PTHR30213">
    <property type="entry name" value="INNER MEMBRANE PROTEIN YHJD"/>
    <property type="match status" value="1"/>
</dbReference>
<keyword evidence="3 7" id="KW-0812">Transmembrane</keyword>
<keyword evidence="9" id="KW-1185">Reference proteome</keyword>
<sequence>MSETRAKASDRGAARHRARWHPLRRTLRVITHTASQAWDDSIFAKAATAAFWQTLSLPPLLLGLLGMLGYVGGWFGPDTVDIIQSKIITFSGTVFSDSVVEEIIRPTVGDVLRQGRPEIVSLSFLLSLWAGSSAISTFVDSIVEAHGQQEARHPVWQRVFALLLYVAFLVLAVFTLPLVALGPTLVGQVLPEAWRTIGTEIVDTFYYPGVGLLMIIGLTTLYKVALPKSLPWHRLLGGALVAGVFFLAASTGLRRYLSWATGTGYTYGALAAPIAFLLFTFFLGFAVVLGAEFNATIQEFWPARATRIDQMRDWIAAQADSPSTGPVTNLTRRIATGPINIIGDRNRQGGRHEASDGDATPDRPRDGSPKDGSPKDARPEEGVLRDETPASPGLCEPSTPQSPLRNPS</sequence>
<feature type="transmembrane region" description="Helical" evidence="7">
    <location>
        <begin position="160"/>
        <end position="185"/>
    </location>
</feature>
<dbReference type="OrthoDB" id="3209118at2"/>
<accession>A0A2S2BWV5</accession>
<evidence type="ECO:0000256" key="2">
    <source>
        <dbReference type="ARBA" id="ARBA00022475"/>
    </source>
</evidence>
<evidence type="ECO:0000313" key="9">
    <source>
        <dbReference type="Proteomes" id="UP000245711"/>
    </source>
</evidence>
<dbReference type="InterPro" id="IPR017039">
    <property type="entry name" value="Virul_fac_BrkB"/>
</dbReference>
<evidence type="ECO:0000256" key="3">
    <source>
        <dbReference type="ARBA" id="ARBA00022692"/>
    </source>
</evidence>
<feature type="transmembrane region" description="Helical" evidence="7">
    <location>
        <begin position="55"/>
        <end position="75"/>
    </location>
</feature>
<dbReference type="Proteomes" id="UP000245711">
    <property type="component" value="Chromosome"/>
</dbReference>
<dbReference type="GO" id="GO:0005886">
    <property type="term" value="C:plasma membrane"/>
    <property type="evidence" value="ECO:0007669"/>
    <property type="project" value="UniProtKB-SubCell"/>
</dbReference>
<feature type="compositionally biased region" description="Polar residues" evidence="6">
    <location>
        <begin position="398"/>
        <end position="408"/>
    </location>
</feature>
<comment type="subcellular location">
    <subcellularLocation>
        <location evidence="1">Cell membrane</location>
        <topology evidence="1">Multi-pass membrane protein</topology>
    </subcellularLocation>
</comment>
<feature type="transmembrane region" description="Helical" evidence="7">
    <location>
        <begin position="234"/>
        <end position="253"/>
    </location>
</feature>
<proteinExistence type="predicted"/>
<feature type="compositionally biased region" description="Basic and acidic residues" evidence="6">
    <location>
        <begin position="344"/>
        <end position="388"/>
    </location>
</feature>
<keyword evidence="4 7" id="KW-1133">Transmembrane helix</keyword>
<evidence type="ECO:0000256" key="5">
    <source>
        <dbReference type="ARBA" id="ARBA00023136"/>
    </source>
</evidence>